<comment type="caution">
    <text evidence="2">The sequence shown here is derived from an EMBL/GenBank/DDBJ whole genome shotgun (WGS) entry which is preliminary data.</text>
</comment>
<evidence type="ECO:0000313" key="2">
    <source>
        <dbReference type="EMBL" id="GBN30685.1"/>
    </source>
</evidence>
<reference evidence="2 3" key="1">
    <citation type="journal article" date="2019" name="Sci. Rep.">
        <title>Orb-weaving spider Araneus ventricosus genome elucidates the spidroin gene catalogue.</title>
        <authorList>
            <person name="Kono N."/>
            <person name="Nakamura H."/>
            <person name="Ohtoshi R."/>
            <person name="Moran D.A.P."/>
            <person name="Shinohara A."/>
            <person name="Yoshida Y."/>
            <person name="Fujiwara M."/>
            <person name="Mori M."/>
            <person name="Tomita M."/>
            <person name="Arakawa K."/>
        </authorList>
    </citation>
    <scope>NUCLEOTIDE SEQUENCE [LARGE SCALE GENOMIC DNA]</scope>
</reference>
<accession>A0A4Y2MUA3</accession>
<organism evidence="2 3">
    <name type="scientific">Araneus ventricosus</name>
    <name type="common">Orbweaver spider</name>
    <name type="synonym">Epeira ventricosa</name>
    <dbReference type="NCBI Taxonomy" id="182803"/>
    <lineage>
        <taxon>Eukaryota</taxon>
        <taxon>Metazoa</taxon>
        <taxon>Ecdysozoa</taxon>
        <taxon>Arthropoda</taxon>
        <taxon>Chelicerata</taxon>
        <taxon>Arachnida</taxon>
        <taxon>Araneae</taxon>
        <taxon>Araneomorphae</taxon>
        <taxon>Entelegynae</taxon>
        <taxon>Araneoidea</taxon>
        <taxon>Araneidae</taxon>
        <taxon>Araneus</taxon>
    </lineage>
</organism>
<feature type="compositionally biased region" description="Polar residues" evidence="1">
    <location>
        <begin position="92"/>
        <end position="103"/>
    </location>
</feature>
<protein>
    <submittedName>
        <fullName evidence="2">Uncharacterized protein</fullName>
    </submittedName>
</protein>
<keyword evidence="3" id="KW-1185">Reference proteome</keyword>
<dbReference type="EMBL" id="BGPR01007961">
    <property type="protein sequence ID" value="GBN30685.1"/>
    <property type="molecule type" value="Genomic_DNA"/>
</dbReference>
<dbReference type="AlphaFoldDB" id="A0A4Y2MUA3"/>
<name>A0A4Y2MUA3_ARAVE</name>
<evidence type="ECO:0000313" key="3">
    <source>
        <dbReference type="Proteomes" id="UP000499080"/>
    </source>
</evidence>
<proteinExistence type="predicted"/>
<feature type="region of interest" description="Disordered" evidence="1">
    <location>
        <begin position="82"/>
        <end position="103"/>
    </location>
</feature>
<sequence length="103" mass="11560">MTRTTPEQARPSPNFLTTPAKIRLDHVRFNVHQAHKHDRSTVESGFGPGVLRLRSRYFATTRPPCPTPNQWVSLILVDSKPKGETYVDSKPNGESYSDSKPNG</sequence>
<dbReference type="Proteomes" id="UP000499080">
    <property type="component" value="Unassembled WGS sequence"/>
</dbReference>
<gene>
    <name evidence="2" type="ORF">AVEN_116732_1</name>
</gene>
<evidence type="ECO:0000256" key="1">
    <source>
        <dbReference type="SAM" id="MobiDB-lite"/>
    </source>
</evidence>